<dbReference type="EMBL" id="MH899803">
    <property type="protein sequence ID" value="AYE89055.1"/>
    <property type="molecule type" value="Genomic_DNA"/>
</dbReference>
<comment type="catalytic activity">
    <reaction evidence="11 13">
        <text>a ubiquinone + NADH + 5 H(+)(in) = a ubiquinol + NAD(+) + 4 H(+)(out)</text>
        <dbReference type="Rhea" id="RHEA:29091"/>
        <dbReference type="Rhea" id="RHEA-COMP:9565"/>
        <dbReference type="Rhea" id="RHEA-COMP:9566"/>
        <dbReference type="ChEBI" id="CHEBI:15378"/>
        <dbReference type="ChEBI" id="CHEBI:16389"/>
        <dbReference type="ChEBI" id="CHEBI:17976"/>
        <dbReference type="ChEBI" id="CHEBI:57540"/>
        <dbReference type="ChEBI" id="CHEBI:57945"/>
        <dbReference type="EC" id="7.1.1.2"/>
    </reaction>
</comment>
<keyword evidence="7" id="KW-0249">Electron transport</keyword>
<dbReference type="GO" id="GO:0009060">
    <property type="term" value="P:aerobic respiration"/>
    <property type="evidence" value="ECO:0007669"/>
    <property type="project" value="TreeGrafter"/>
</dbReference>
<evidence type="ECO:0000256" key="14">
    <source>
        <dbReference type="SAM" id="Phobius"/>
    </source>
</evidence>
<evidence type="ECO:0000313" key="15">
    <source>
        <dbReference type="EMBL" id="ADX31051.1"/>
    </source>
</evidence>
<dbReference type="InterPro" id="IPR001694">
    <property type="entry name" value="NADH_UbQ_OxRdtase_su1/FPO"/>
</dbReference>
<dbReference type="PROSITE" id="PS00668">
    <property type="entry name" value="COMPLEX1_ND1_2"/>
    <property type="match status" value="1"/>
</dbReference>
<evidence type="ECO:0000313" key="16">
    <source>
        <dbReference type="EMBL" id="AYE89055.1"/>
    </source>
</evidence>
<dbReference type="GO" id="GO:0008137">
    <property type="term" value="F:NADH dehydrogenase (ubiquinone) activity"/>
    <property type="evidence" value="ECO:0007669"/>
    <property type="project" value="UniProtKB-EC"/>
</dbReference>
<dbReference type="Pfam" id="PF00146">
    <property type="entry name" value="NADHdh"/>
    <property type="match status" value="1"/>
</dbReference>
<accession>G9BQE9</accession>
<evidence type="ECO:0000256" key="7">
    <source>
        <dbReference type="ARBA" id="ARBA00022982"/>
    </source>
</evidence>
<evidence type="ECO:0000256" key="11">
    <source>
        <dbReference type="ARBA" id="ARBA00049551"/>
    </source>
</evidence>
<dbReference type="GO" id="GO:0003954">
    <property type="term" value="F:NADH dehydrogenase activity"/>
    <property type="evidence" value="ECO:0007669"/>
    <property type="project" value="TreeGrafter"/>
</dbReference>
<dbReference type="HAMAP" id="MF_01350">
    <property type="entry name" value="NDH1_NuoH"/>
    <property type="match status" value="1"/>
</dbReference>
<dbReference type="EC" id="7.1.1.2" evidence="3 13"/>
<evidence type="ECO:0000256" key="13">
    <source>
        <dbReference type="RuleBase" id="RU000473"/>
    </source>
</evidence>
<sequence>MRLLLMHIINPLLYIVPILLAVAFLTLLERKILGYMQLRKGPNIVGPCGLFQPIADGVKLFIKEPVRPSPSSPTLFIITPTLALFLALMIWTPLPMPMTLADMNLGLLFMLALSSMAVYSILWSGWASNSKYPLIGALRAVAQTISYEVTLGIILLALIVLTGGFTLHTLTTTQDHTWLALSSWPLMMMWFISTLAETNRAPFDLTEGESELVSGFNVEYAAGPFALFFLAEYANILMMNTLTCILFINPGTFTHPDMFPANLMLKASALTTLFLWARASYPRFRYDQLMHLLWKNFLPLTLALFLWHVSFPVTLSGLPPQ</sequence>
<keyword evidence="5" id="KW-0813">Transport</keyword>
<dbReference type="PANTHER" id="PTHR11432:SF3">
    <property type="entry name" value="NADH-UBIQUINONE OXIDOREDUCTASE CHAIN 1"/>
    <property type="match status" value="1"/>
</dbReference>
<keyword evidence="9 12" id="KW-0520">NAD</keyword>
<keyword evidence="6 12" id="KW-0812">Transmembrane</keyword>
<feature type="transmembrane region" description="Helical" evidence="14">
    <location>
        <begin position="145"/>
        <end position="166"/>
    </location>
</feature>
<feature type="transmembrane region" description="Helical" evidence="14">
    <location>
        <begin position="75"/>
        <end position="94"/>
    </location>
</feature>
<evidence type="ECO:0000256" key="6">
    <source>
        <dbReference type="ARBA" id="ARBA00022692"/>
    </source>
</evidence>
<keyword evidence="8 14" id="KW-1133">Transmembrane helix</keyword>
<feature type="transmembrane region" description="Helical" evidence="14">
    <location>
        <begin position="12"/>
        <end position="28"/>
    </location>
</feature>
<organism evidence="15">
    <name type="scientific">Plestiodon brevirostris</name>
    <name type="common">shortnose skink</name>
    <dbReference type="NCBI Taxonomy" id="463513"/>
    <lineage>
        <taxon>Eukaryota</taxon>
        <taxon>Metazoa</taxon>
        <taxon>Chordata</taxon>
        <taxon>Craniata</taxon>
        <taxon>Vertebrata</taxon>
        <taxon>Euteleostomi</taxon>
        <taxon>Lepidosauria</taxon>
        <taxon>Squamata</taxon>
        <taxon>Bifurcata</taxon>
        <taxon>Unidentata</taxon>
        <taxon>Scinciformata</taxon>
        <taxon>Scincidae</taxon>
        <taxon>Scincinae</taxon>
        <taxon>Plestiodon</taxon>
    </lineage>
</organism>
<dbReference type="InterPro" id="IPR018086">
    <property type="entry name" value="NADH_UbQ_OxRdtase_su1_CS"/>
</dbReference>
<reference evidence="15" key="1">
    <citation type="journal article" date="2011" name="Herpetol. Monogr.">
        <title>Species limits based on mtDNA and morphological data in the polytypic species Plestiodon brevirostris (Squamata: Scincidae).</title>
        <authorList>
            <person name="Feria-Ortiz M."/>
            <person name="Manriquez-Moran N.L."/>
            <person name="Nieto-Montes de Oca A."/>
        </authorList>
    </citation>
    <scope>NUCLEOTIDE SEQUENCE</scope>
</reference>
<feature type="transmembrane region" description="Helical" evidence="14">
    <location>
        <begin position="225"/>
        <end position="247"/>
    </location>
</feature>
<keyword evidence="13 15" id="KW-0496">Mitochondrion</keyword>
<feature type="transmembrane region" description="Helical" evidence="14">
    <location>
        <begin position="178"/>
        <end position="196"/>
    </location>
</feature>
<keyword evidence="13" id="KW-0830">Ubiquinone</keyword>
<evidence type="ECO:0000256" key="1">
    <source>
        <dbReference type="ARBA" id="ARBA00004141"/>
    </source>
</evidence>
<dbReference type="AlphaFoldDB" id="G9BQE9"/>
<name>G9BQE9_9SAUR</name>
<comment type="similarity">
    <text evidence="2 12">Belongs to the complex I subunit 1 family.</text>
</comment>
<evidence type="ECO:0000256" key="5">
    <source>
        <dbReference type="ARBA" id="ARBA00022660"/>
    </source>
</evidence>
<dbReference type="EMBL" id="HQ655837">
    <property type="protein sequence ID" value="ADX31051.1"/>
    <property type="molecule type" value="Genomic_DNA"/>
</dbReference>
<geneLocation type="mitochondrion" evidence="15"/>
<keyword evidence="5" id="KW-0679">Respiratory chain</keyword>
<evidence type="ECO:0000256" key="2">
    <source>
        <dbReference type="ARBA" id="ARBA00010535"/>
    </source>
</evidence>
<feature type="transmembrane region" description="Helical" evidence="14">
    <location>
        <begin position="106"/>
        <end position="125"/>
    </location>
</feature>
<keyword evidence="10 14" id="KW-0472">Membrane</keyword>
<dbReference type="GO" id="GO:0005743">
    <property type="term" value="C:mitochondrial inner membrane"/>
    <property type="evidence" value="ECO:0007669"/>
    <property type="project" value="UniProtKB-SubCell"/>
</dbReference>
<feature type="transmembrane region" description="Helical" evidence="14">
    <location>
        <begin position="259"/>
        <end position="277"/>
    </location>
</feature>
<evidence type="ECO:0000256" key="10">
    <source>
        <dbReference type="ARBA" id="ARBA00023136"/>
    </source>
</evidence>
<dbReference type="PANTHER" id="PTHR11432">
    <property type="entry name" value="NADH DEHYDROGENASE SUBUNIT 1"/>
    <property type="match status" value="1"/>
</dbReference>
<evidence type="ECO:0000256" key="12">
    <source>
        <dbReference type="RuleBase" id="RU000471"/>
    </source>
</evidence>
<evidence type="ECO:0000256" key="4">
    <source>
        <dbReference type="ARBA" id="ARBA00021009"/>
    </source>
</evidence>
<evidence type="ECO:0000256" key="9">
    <source>
        <dbReference type="ARBA" id="ARBA00023027"/>
    </source>
</evidence>
<evidence type="ECO:0000256" key="8">
    <source>
        <dbReference type="ARBA" id="ARBA00022989"/>
    </source>
</evidence>
<gene>
    <name evidence="15" type="primary">ND1</name>
</gene>
<feature type="transmembrane region" description="Helical" evidence="14">
    <location>
        <begin position="297"/>
        <end position="318"/>
    </location>
</feature>
<comment type="subcellular location">
    <subcellularLocation>
        <location evidence="1">Membrane</location>
        <topology evidence="1">Multi-pass membrane protein</topology>
    </subcellularLocation>
    <subcellularLocation>
        <location evidence="12">Mitochondrion inner membrane</location>
        <topology evidence="12">Multi-pass membrane protein</topology>
    </subcellularLocation>
</comment>
<dbReference type="PROSITE" id="PS00667">
    <property type="entry name" value="COMPLEX1_ND1_1"/>
    <property type="match status" value="1"/>
</dbReference>
<proteinExistence type="inferred from homology"/>
<evidence type="ECO:0000256" key="3">
    <source>
        <dbReference type="ARBA" id="ARBA00012944"/>
    </source>
</evidence>
<reference evidence="16" key="2">
    <citation type="journal article" date="2018" name="Mol. Phylogenet. Evol.">
        <title>Integrative species delimitation in practice: Revealing cryptic lineages within the short-nosed skink Plestiodon brevirostris (Squamata: Scincidae).</title>
        <authorList>
            <person name="Pavon-Vazquez C.J."/>
            <person name="Garcia-Vazquez U.O."/>
            <person name="Bryson R.W.Jr."/>
            <person name="Feria-Ortiz M."/>
            <person name="Manriquez-Moran N.L."/>
            <person name="de Oca A.N."/>
        </authorList>
    </citation>
    <scope>NUCLEOTIDE SEQUENCE</scope>
</reference>
<protein>
    <recommendedName>
        <fullName evidence="4 13">NADH-ubiquinone oxidoreductase chain 1</fullName>
        <ecNumber evidence="3 13">7.1.1.2</ecNumber>
    </recommendedName>
</protein>